<dbReference type="InterPro" id="IPR000524">
    <property type="entry name" value="Tscrpt_reg_HTH_GntR"/>
</dbReference>
<evidence type="ECO:0000256" key="2">
    <source>
        <dbReference type="ARBA" id="ARBA00023125"/>
    </source>
</evidence>
<dbReference type="PROSITE" id="PS50949">
    <property type="entry name" value="HTH_GNTR"/>
    <property type="match status" value="1"/>
</dbReference>
<dbReference type="AlphaFoldDB" id="A7N5W6"/>
<evidence type="ECO:0000313" key="6">
    <source>
        <dbReference type="EMBL" id="ABU74879.1"/>
    </source>
</evidence>
<keyword evidence="3" id="KW-0804">Transcription</keyword>
<protein>
    <recommendedName>
        <fullName evidence="5">HTH gntR-type domain-containing protein</fullName>
    </recommendedName>
</protein>
<dbReference type="Pfam" id="PF00392">
    <property type="entry name" value="GntR"/>
    <property type="match status" value="1"/>
</dbReference>
<accession>A7N5W6</accession>
<feature type="domain" description="HTH gntR-type" evidence="5">
    <location>
        <begin position="51"/>
        <end position="119"/>
    </location>
</feature>
<keyword evidence="1" id="KW-0805">Transcription regulation</keyword>
<reference evidence="6 7" key="1">
    <citation type="submission" date="2007-08" db="EMBL/GenBank/DDBJ databases">
        <authorList>
            <consortium name="The Vibrio harveyi Genome Sequencing Project"/>
            <person name="Bassler B."/>
            <person name="Clifton S.W."/>
            <person name="Fulton L."/>
            <person name="Delehaunty K."/>
            <person name="Fronick C."/>
            <person name="Harrison M."/>
            <person name="Markivic C."/>
            <person name="Fulton R."/>
            <person name="Tin-Wollam A.-M."/>
            <person name="Shah N."/>
            <person name="Pepin K."/>
            <person name="Nash W."/>
            <person name="Thiruvilangam P."/>
            <person name="Bhonagiri V."/>
            <person name="Waters C."/>
            <person name="Tu K.C."/>
            <person name="Irgon J."/>
            <person name="Wilson R.K."/>
        </authorList>
    </citation>
    <scope>NUCLEOTIDE SEQUENCE [LARGE SCALE GENOMIC DNA]</scope>
    <source>
        <strain evidence="7">ATCC BAA-1116 / BB120</strain>
    </source>
</reference>
<dbReference type="Gene3D" id="1.10.10.10">
    <property type="entry name" value="Winged helix-like DNA-binding domain superfamily/Winged helix DNA-binding domain"/>
    <property type="match status" value="1"/>
</dbReference>
<dbReference type="Gene3D" id="6.10.250.1220">
    <property type="match status" value="1"/>
</dbReference>
<evidence type="ECO:0000313" key="7">
    <source>
        <dbReference type="Proteomes" id="UP000008152"/>
    </source>
</evidence>
<name>A7N5W6_VIBC1</name>
<dbReference type="KEGG" id="vha:VIBHAR_07005"/>
<dbReference type="PANTHER" id="PTHR38445:SF10">
    <property type="entry name" value="GNTR-FAMILY TRANSCRIPTIONAL REGULATOR"/>
    <property type="match status" value="1"/>
</dbReference>
<dbReference type="SUPFAM" id="SSF46785">
    <property type="entry name" value="Winged helix' DNA-binding domain"/>
    <property type="match status" value="1"/>
</dbReference>
<dbReference type="CDD" id="cd07377">
    <property type="entry name" value="WHTH_GntR"/>
    <property type="match status" value="1"/>
</dbReference>
<dbReference type="PANTHER" id="PTHR38445">
    <property type="entry name" value="HTH-TYPE TRANSCRIPTIONAL REPRESSOR YTRA"/>
    <property type="match status" value="1"/>
</dbReference>
<dbReference type="InterPro" id="IPR036388">
    <property type="entry name" value="WH-like_DNA-bd_sf"/>
</dbReference>
<evidence type="ECO:0000256" key="1">
    <source>
        <dbReference type="ARBA" id="ARBA00023015"/>
    </source>
</evidence>
<dbReference type="InterPro" id="IPR036390">
    <property type="entry name" value="WH_DNA-bd_sf"/>
</dbReference>
<keyword evidence="2" id="KW-0238">DNA-binding</keyword>
<keyword evidence="4" id="KW-0472">Membrane</keyword>
<dbReference type="SMART" id="SM00345">
    <property type="entry name" value="HTH_GNTR"/>
    <property type="match status" value="1"/>
</dbReference>
<dbReference type="PATRIC" id="fig|338187.36.peg.5830"/>
<keyword evidence="4" id="KW-0812">Transmembrane</keyword>
<gene>
    <name evidence="6" type="ordered locus">VIBHAR_07005</name>
</gene>
<evidence type="ECO:0000256" key="3">
    <source>
        <dbReference type="ARBA" id="ARBA00023163"/>
    </source>
</evidence>
<dbReference type="EMBL" id="CP000790">
    <property type="protein sequence ID" value="ABU74879.1"/>
    <property type="molecule type" value="Genomic_DNA"/>
</dbReference>
<dbReference type="GO" id="GO:0003700">
    <property type="term" value="F:DNA-binding transcription factor activity"/>
    <property type="evidence" value="ECO:0007669"/>
    <property type="project" value="InterPro"/>
</dbReference>
<sequence length="166" mass="19191">MPILAKCHQQKGLRKQLKKIGAFYLTLMVLYIYITPTQPRKPIMTHWHDRQPIFRQLADQITQQILQGIWQEGEALPSVRSVSADMKINHLTVMKGYQLLVDEGLVEKKRGQGMFVAQGAKKQLLADEKARFLEQQIPQIADTLQRLDMSLDEFIQQIKTHIEGDQ</sequence>
<organism evidence="6 7">
    <name type="scientific">Vibrio campbellii (strain ATCC BAA-1116)</name>
    <dbReference type="NCBI Taxonomy" id="2902295"/>
    <lineage>
        <taxon>Bacteria</taxon>
        <taxon>Pseudomonadati</taxon>
        <taxon>Pseudomonadota</taxon>
        <taxon>Gammaproteobacteria</taxon>
        <taxon>Vibrionales</taxon>
        <taxon>Vibrionaceae</taxon>
        <taxon>Vibrio</taxon>
    </lineage>
</organism>
<proteinExistence type="predicted"/>
<dbReference type="GO" id="GO:0003677">
    <property type="term" value="F:DNA binding"/>
    <property type="evidence" value="ECO:0007669"/>
    <property type="project" value="UniProtKB-KW"/>
</dbReference>
<evidence type="ECO:0000259" key="5">
    <source>
        <dbReference type="PROSITE" id="PS50949"/>
    </source>
</evidence>
<evidence type="ECO:0000256" key="4">
    <source>
        <dbReference type="SAM" id="Phobius"/>
    </source>
</evidence>
<feature type="transmembrane region" description="Helical" evidence="4">
    <location>
        <begin position="20"/>
        <end position="36"/>
    </location>
</feature>
<dbReference type="Proteomes" id="UP000008152">
    <property type="component" value="Chromosome II"/>
</dbReference>
<keyword evidence="4" id="KW-1133">Transmembrane helix</keyword>